<evidence type="ECO:0000256" key="5">
    <source>
        <dbReference type="ARBA" id="ARBA00023015"/>
    </source>
</evidence>
<dbReference type="InterPro" id="IPR051271">
    <property type="entry name" value="2C-system_Tx_regulators"/>
</dbReference>
<dbReference type="GO" id="GO:0003677">
    <property type="term" value="F:DNA binding"/>
    <property type="evidence" value="ECO:0007669"/>
    <property type="project" value="UniProtKB-KW"/>
</dbReference>
<dbReference type="AlphaFoldDB" id="A0A6H9WQI8"/>
<keyword evidence="6 9" id="KW-0238">DNA-binding</keyword>
<dbReference type="Gene3D" id="3.40.50.2300">
    <property type="match status" value="1"/>
</dbReference>
<comment type="caution">
    <text evidence="12">The sequence shown here is derived from an EMBL/GenBank/DDBJ whole genome shotgun (WGS) entry which is preliminary data.</text>
</comment>
<dbReference type="InterPro" id="IPR001789">
    <property type="entry name" value="Sig_transdc_resp-reg_receiver"/>
</dbReference>
<keyword evidence="13" id="KW-1185">Reference proteome</keyword>
<keyword evidence="3 10" id="KW-0597">Phosphoprotein</keyword>
<dbReference type="PANTHER" id="PTHR45526">
    <property type="entry name" value="TRANSCRIPTIONAL REGULATORY PROTEIN DPIA"/>
    <property type="match status" value="1"/>
</dbReference>
<dbReference type="GO" id="GO:0003700">
    <property type="term" value="F:DNA-binding transcription factor activity"/>
    <property type="evidence" value="ECO:0007669"/>
    <property type="project" value="InterPro"/>
</dbReference>
<feature type="modified residue" description="4-aspartylphosphate" evidence="10">
    <location>
        <position position="61"/>
    </location>
</feature>
<dbReference type="RefSeq" id="WP_158027621.1">
    <property type="nucleotide sequence ID" value="NZ_BMHG01000001.1"/>
</dbReference>
<gene>
    <name evidence="12" type="ORF">F8O04_01865</name>
</gene>
<dbReference type="EMBL" id="WBJY01000001">
    <property type="protein sequence ID" value="KAB1649055.1"/>
    <property type="molecule type" value="Genomic_DNA"/>
</dbReference>
<sequence length="232" mass="25573">MTSSIDPPVTVVIVEDDDAVAALHRRYLETMPEFTVLGRAADVAGALALLERERPELVLLDLHLGDGSGMDLLRRVRALRPDDFDVIMITAVPDRAVVERAVRLGIADYLLKPFTQRDFAKRLGAYSKVREARRRAPAHRPLSQADIDALRDPLGDVRSLPKGLAPATHEAVSWALRGAGGPRTASEIGAEVGVSRVSARRYLEQLVRDGHATSRPRYGEPGRPNMEYVWVD</sequence>
<dbReference type="SMART" id="SM00448">
    <property type="entry name" value="REC"/>
    <property type="match status" value="1"/>
</dbReference>
<dbReference type="PROSITE" id="PS50110">
    <property type="entry name" value="RESPONSE_REGULATORY"/>
    <property type="match status" value="1"/>
</dbReference>
<dbReference type="GO" id="GO:0000156">
    <property type="term" value="F:phosphorelay response regulator activity"/>
    <property type="evidence" value="ECO:0007669"/>
    <property type="project" value="TreeGrafter"/>
</dbReference>
<dbReference type="Pfam" id="PF00072">
    <property type="entry name" value="Response_reg"/>
    <property type="match status" value="1"/>
</dbReference>
<accession>A0A6H9WQI8</accession>
<dbReference type="PIRSF" id="PIRSF006171">
    <property type="entry name" value="RR_citrat_malat"/>
    <property type="match status" value="1"/>
</dbReference>
<keyword evidence="4 9" id="KW-0902">Two-component regulatory system</keyword>
<evidence type="ECO:0000256" key="9">
    <source>
        <dbReference type="PIRNR" id="PIRNR006171"/>
    </source>
</evidence>
<feature type="domain" description="Response regulatory" evidence="11">
    <location>
        <begin position="10"/>
        <end position="127"/>
    </location>
</feature>
<keyword evidence="7 9" id="KW-0010">Activator</keyword>
<dbReference type="InterPro" id="IPR024187">
    <property type="entry name" value="Sig_transdc_resp-reg_cit/mal"/>
</dbReference>
<evidence type="ECO:0000256" key="10">
    <source>
        <dbReference type="PROSITE-ProRule" id="PRU00169"/>
    </source>
</evidence>
<evidence type="ECO:0000256" key="7">
    <source>
        <dbReference type="ARBA" id="ARBA00023159"/>
    </source>
</evidence>
<protein>
    <recommendedName>
        <fullName evidence="9">Transcriptional regulatory protein</fullName>
    </recommendedName>
</protein>
<keyword evidence="2 9" id="KW-0963">Cytoplasm</keyword>
<reference evidence="12 13" key="1">
    <citation type="submission" date="2019-09" db="EMBL/GenBank/DDBJ databases">
        <title>Phylogeny of genus Pseudoclavibacter and closely related genus.</title>
        <authorList>
            <person name="Li Y."/>
        </authorList>
    </citation>
    <scope>NUCLEOTIDE SEQUENCE [LARGE SCALE GENOMIC DNA]</scope>
    <source>
        <strain evidence="12 13">EGI 60007</strain>
    </source>
</reference>
<dbReference type="SUPFAM" id="SSF46785">
    <property type="entry name" value="Winged helix' DNA-binding domain"/>
    <property type="match status" value="1"/>
</dbReference>
<evidence type="ECO:0000313" key="12">
    <source>
        <dbReference type="EMBL" id="KAB1649055.1"/>
    </source>
</evidence>
<dbReference type="InterPro" id="IPR036390">
    <property type="entry name" value="WH_DNA-bd_sf"/>
</dbReference>
<dbReference type="GO" id="GO:0005737">
    <property type="term" value="C:cytoplasm"/>
    <property type="evidence" value="ECO:0007669"/>
    <property type="project" value="UniProtKB-SubCell"/>
</dbReference>
<dbReference type="InterPro" id="IPR011006">
    <property type="entry name" value="CheY-like_superfamily"/>
</dbReference>
<evidence type="ECO:0000256" key="2">
    <source>
        <dbReference type="ARBA" id="ARBA00022490"/>
    </source>
</evidence>
<evidence type="ECO:0000256" key="1">
    <source>
        <dbReference type="ARBA" id="ARBA00004496"/>
    </source>
</evidence>
<dbReference type="PANTHER" id="PTHR45526:SF1">
    <property type="entry name" value="TRANSCRIPTIONAL REGULATORY PROTEIN DCUR-RELATED"/>
    <property type="match status" value="1"/>
</dbReference>
<evidence type="ECO:0000256" key="8">
    <source>
        <dbReference type="ARBA" id="ARBA00023163"/>
    </source>
</evidence>
<name>A0A6H9WQI8_9MICO</name>
<dbReference type="SUPFAM" id="SSF52172">
    <property type="entry name" value="CheY-like"/>
    <property type="match status" value="1"/>
</dbReference>
<evidence type="ECO:0000256" key="3">
    <source>
        <dbReference type="ARBA" id="ARBA00022553"/>
    </source>
</evidence>
<dbReference type="Proteomes" id="UP000431744">
    <property type="component" value="Unassembled WGS sequence"/>
</dbReference>
<evidence type="ECO:0000259" key="11">
    <source>
        <dbReference type="PROSITE" id="PS50110"/>
    </source>
</evidence>
<keyword evidence="8 9" id="KW-0804">Transcription</keyword>
<organism evidence="12 13">
    <name type="scientific">Pseudoclavibacter endophyticus</name>
    <dbReference type="NCBI Taxonomy" id="1778590"/>
    <lineage>
        <taxon>Bacteria</taxon>
        <taxon>Bacillati</taxon>
        <taxon>Actinomycetota</taxon>
        <taxon>Actinomycetes</taxon>
        <taxon>Micrococcales</taxon>
        <taxon>Microbacteriaceae</taxon>
        <taxon>Pseudoclavibacter</taxon>
    </lineage>
</organism>
<proteinExistence type="predicted"/>
<keyword evidence="5 9" id="KW-0805">Transcription regulation</keyword>
<evidence type="ECO:0000256" key="4">
    <source>
        <dbReference type="ARBA" id="ARBA00023012"/>
    </source>
</evidence>
<evidence type="ECO:0000313" key="13">
    <source>
        <dbReference type="Proteomes" id="UP000431744"/>
    </source>
</evidence>
<dbReference type="OrthoDB" id="7187989at2"/>
<evidence type="ECO:0000256" key="6">
    <source>
        <dbReference type="ARBA" id="ARBA00023125"/>
    </source>
</evidence>
<comment type="subcellular location">
    <subcellularLocation>
        <location evidence="1 9">Cytoplasm</location>
    </subcellularLocation>
</comment>